<evidence type="ECO:0000313" key="2">
    <source>
        <dbReference type="Proteomes" id="UP000514713"/>
    </source>
</evidence>
<evidence type="ECO:0000313" key="1">
    <source>
        <dbReference type="EMBL" id="QMS88792.1"/>
    </source>
</evidence>
<name>A0A7D7LEY0_9NOSO</name>
<accession>A0A7D7LEY0</accession>
<reference evidence="2" key="1">
    <citation type="submission" date="2020-06" db="EMBL/GenBank/DDBJ databases">
        <title>Nostoc edaphicum CCNP1411 genome.</title>
        <authorList>
            <person name="Fidor A."/>
            <person name="Grabski M."/>
            <person name="Gawor J."/>
            <person name="Gromadka R."/>
            <person name="Wegrzyn G."/>
            <person name="Mazur-Marzec H."/>
        </authorList>
    </citation>
    <scope>NUCLEOTIDE SEQUENCE [LARGE SCALE GENOMIC DNA]</scope>
    <source>
        <strain evidence="2">CCNP1411</strain>
    </source>
</reference>
<dbReference type="AlphaFoldDB" id="A0A7D7LEY0"/>
<dbReference type="RefSeq" id="WP_181931906.1">
    <property type="nucleotide sequence ID" value="NZ_CP054698.1"/>
</dbReference>
<organism evidence="1 2">
    <name type="scientific">Nostoc edaphicum CCNP1411</name>
    <dbReference type="NCBI Taxonomy" id="1472755"/>
    <lineage>
        <taxon>Bacteria</taxon>
        <taxon>Bacillati</taxon>
        <taxon>Cyanobacteriota</taxon>
        <taxon>Cyanophyceae</taxon>
        <taxon>Nostocales</taxon>
        <taxon>Nostocaceae</taxon>
        <taxon>Nostoc</taxon>
    </lineage>
</organism>
<dbReference type="KEGG" id="ned:HUN01_14730"/>
<dbReference type="Proteomes" id="UP000514713">
    <property type="component" value="Chromosome"/>
</dbReference>
<dbReference type="EMBL" id="CP054698">
    <property type="protein sequence ID" value="QMS88792.1"/>
    <property type="molecule type" value="Genomic_DNA"/>
</dbReference>
<sequence>MDCSRLEYIKNVNDDKDWAYESYPVGAYFQLNFKNFKESEGVHTHAFNLPKGSLIILSQKPDGYDERYLTHVVELVNEGSEDKPQWEIGTWGIFRWVKVHWIADFNNPSRIPLDKKEMRANWSWYDTKAKLLSSEGLMNQWGSIDALRAHLGEVFN</sequence>
<protein>
    <submittedName>
        <fullName evidence="1">Uncharacterized protein</fullName>
    </submittedName>
</protein>
<gene>
    <name evidence="1" type="ORF">HUN01_14730</name>
</gene>
<keyword evidence="2" id="KW-1185">Reference proteome</keyword>
<proteinExistence type="predicted"/>